<evidence type="ECO:0000313" key="3">
    <source>
        <dbReference type="Proteomes" id="UP001265746"/>
    </source>
</evidence>
<dbReference type="Proteomes" id="UP001265746">
    <property type="component" value="Unassembled WGS sequence"/>
</dbReference>
<dbReference type="PROSITE" id="PS51462">
    <property type="entry name" value="NUDIX"/>
    <property type="match status" value="1"/>
</dbReference>
<dbReference type="PANTHER" id="PTHR13622">
    <property type="entry name" value="THIAMIN PYROPHOSPHOKINASE"/>
    <property type="match status" value="1"/>
</dbReference>
<dbReference type="InterPro" id="IPR031804">
    <property type="entry name" value="DUF4743"/>
</dbReference>
<dbReference type="Pfam" id="PF15916">
    <property type="entry name" value="DUF4743"/>
    <property type="match status" value="1"/>
</dbReference>
<dbReference type="CDD" id="cd03676">
    <property type="entry name" value="NUDIX_Tnr3_like"/>
    <property type="match status" value="1"/>
</dbReference>
<dbReference type="Gene3D" id="3.90.79.10">
    <property type="entry name" value="Nucleoside Triphosphate Pyrophosphohydrolase"/>
    <property type="match status" value="1"/>
</dbReference>
<organism evidence="2 3">
    <name type="scientific">Phomopsis amygdali</name>
    <name type="common">Fusicoccum amygdali</name>
    <dbReference type="NCBI Taxonomy" id="1214568"/>
    <lineage>
        <taxon>Eukaryota</taxon>
        <taxon>Fungi</taxon>
        <taxon>Dikarya</taxon>
        <taxon>Ascomycota</taxon>
        <taxon>Pezizomycotina</taxon>
        <taxon>Sordariomycetes</taxon>
        <taxon>Sordariomycetidae</taxon>
        <taxon>Diaporthales</taxon>
        <taxon>Diaporthaceae</taxon>
        <taxon>Diaporthe</taxon>
    </lineage>
</organism>
<evidence type="ECO:0000313" key="2">
    <source>
        <dbReference type="EMBL" id="KAK2614634.1"/>
    </source>
</evidence>
<comment type="caution">
    <text evidence="2">The sequence shown here is derived from an EMBL/GenBank/DDBJ whole genome shotgun (WGS) entry which is preliminary data.</text>
</comment>
<keyword evidence="3" id="KW-1185">Reference proteome</keyword>
<dbReference type="InterPro" id="IPR015797">
    <property type="entry name" value="NUDIX_hydrolase-like_dom_sf"/>
</dbReference>
<sequence length="343" mass="38061">MSNPSNSDVRTQKSLLQVLNDCDKSAALTPFPVPQADLKKYTDTINSYYHFIIPSVGVTLGYVVPSVAAAFRDQPGWVLDEDAAPRTLALVGGDDKESRSALVEETLLRLRSEGKFVILSRWRNEVKPVYGPRGQMLFAIERAAAPLLGVLTYGIQITAFTRPAKGEQPKIWVQKRSKDVKFYPGFLDNTVAGGMPIDEEPLVTATREASEEASLGLDIVKTNIKPCGTVSYMHLRDGLAVGEVGLIQPQVEFLFELELPADVEPSPSDGEVEWFKLYDVNQIRDELVKGNFKPSYSVVILDFLVRHGLLHAGNLPDFVEITTRLHRPFEFPIGHSGLERPKI</sequence>
<dbReference type="AlphaFoldDB" id="A0AAD9SS20"/>
<dbReference type="Pfam" id="PF00293">
    <property type="entry name" value="NUDIX"/>
    <property type="match status" value="1"/>
</dbReference>
<reference evidence="2" key="1">
    <citation type="submission" date="2023-06" db="EMBL/GenBank/DDBJ databases">
        <authorList>
            <person name="Noh H."/>
        </authorList>
    </citation>
    <scope>NUCLEOTIDE SEQUENCE</scope>
    <source>
        <strain evidence="2">DUCC20226</strain>
    </source>
</reference>
<proteinExistence type="predicted"/>
<protein>
    <recommendedName>
        <fullName evidence="1">Nudix hydrolase domain-containing protein</fullName>
    </recommendedName>
</protein>
<dbReference type="FunFam" id="3.90.79.10:FF:000019">
    <property type="entry name" value="Thiamin pyrophosphokinase, putative"/>
    <property type="match status" value="1"/>
</dbReference>
<name>A0AAD9SS20_PHOAM</name>
<dbReference type="GO" id="GO:0044715">
    <property type="term" value="F:8-oxo-dGDP phosphatase activity"/>
    <property type="evidence" value="ECO:0007669"/>
    <property type="project" value="TreeGrafter"/>
</dbReference>
<dbReference type="InterPro" id="IPR000086">
    <property type="entry name" value="NUDIX_hydrolase_dom"/>
</dbReference>
<feature type="domain" description="Nudix hydrolase" evidence="1">
    <location>
        <begin position="150"/>
        <end position="300"/>
    </location>
</feature>
<dbReference type="PANTHER" id="PTHR13622:SF8">
    <property type="entry name" value="THIAMIN PYROPHOSPHOKINASE 1"/>
    <property type="match status" value="1"/>
</dbReference>
<accession>A0AAD9SS20</accession>
<gene>
    <name evidence="2" type="ORF">N8I77_001443</name>
</gene>
<dbReference type="SUPFAM" id="SSF55811">
    <property type="entry name" value="Nudix"/>
    <property type="match status" value="1"/>
</dbReference>
<evidence type="ECO:0000259" key="1">
    <source>
        <dbReference type="PROSITE" id="PS51462"/>
    </source>
</evidence>
<dbReference type="EMBL" id="JAUJFL010000001">
    <property type="protein sequence ID" value="KAK2614634.1"/>
    <property type="molecule type" value="Genomic_DNA"/>
</dbReference>